<name>A0A918X8Y9_9ACTN</name>
<gene>
    <name evidence="3" type="ORF">GCM10007147_08640</name>
</gene>
<keyword evidence="2" id="KW-0732">Signal</keyword>
<accession>A0A918X8Y9</accession>
<comment type="caution">
    <text evidence="3">The sequence shown here is derived from an EMBL/GenBank/DDBJ whole genome shotgun (WGS) entry which is preliminary data.</text>
</comment>
<sequence length="169" mass="17801">MLTNNPVRRLTACAALPLFLLAAGCSESHGRSPEQLDAMIAEEAREANETEGDGTPESRFDPESLMCEPAVDAPGGWRTETPRNAVAEEPVELGAMASEETDVTGAELTVVGPDDEPLTATVPVEGDEWATVEFPGDFEGAELASGVYTVLWTDEESGSPLACDGFEVG</sequence>
<feature type="region of interest" description="Disordered" evidence="1">
    <location>
        <begin position="42"/>
        <end position="82"/>
    </location>
</feature>
<feature type="chain" id="PRO_5039212361" description="Secreted protein" evidence="2">
    <location>
        <begin position="23"/>
        <end position="169"/>
    </location>
</feature>
<evidence type="ECO:0008006" key="5">
    <source>
        <dbReference type="Google" id="ProtNLM"/>
    </source>
</evidence>
<evidence type="ECO:0000256" key="1">
    <source>
        <dbReference type="SAM" id="MobiDB-lite"/>
    </source>
</evidence>
<reference evidence="3 4" key="1">
    <citation type="journal article" date="2014" name="Int. J. Syst. Evol. Microbiol.">
        <title>Complete genome sequence of Corynebacterium casei LMG S-19264T (=DSM 44701T), isolated from a smear-ripened cheese.</title>
        <authorList>
            <consortium name="US DOE Joint Genome Institute (JGI-PGF)"/>
            <person name="Walter F."/>
            <person name="Albersmeier A."/>
            <person name="Kalinowski J."/>
            <person name="Ruckert C."/>
        </authorList>
    </citation>
    <scope>NUCLEOTIDE SEQUENCE [LARGE SCALE GENOMIC DNA]</scope>
    <source>
        <strain evidence="3 4">KCTC 19473</strain>
    </source>
</reference>
<dbReference type="RefSeq" id="WP_040698395.1">
    <property type="nucleotide sequence ID" value="NZ_BMXL01000003.1"/>
</dbReference>
<evidence type="ECO:0000313" key="3">
    <source>
        <dbReference type="EMBL" id="GHD18438.1"/>
    </source>
</evidence>
<protein>
    <recommendedName>
        <fullName evidence="5">Secreted protein</fullName>
    </recommendedName>
</protein>
<dbReference type="Proteomes" id="UP000654947">
    <property type="component" value="Unassembled WGS sequence"/>
</dbReference>
<organism evidence="3 4">
    <name type="scientific">Nocardiopsis kunsanensis</name>
    <dbReference type="NCBI Taxonomy" id="141693"/>
    <lineage>
        <taxon>Bacteria</taxon>
        <taxon>Bacillati</taxon>
        <taxon>Actinomycetota</taxon>
        <taxon>Actinomycetes</taxon>
        <taxon>Streptosporangiales</taxon>
        <taxon>Nocardiopsidaceae</taxon>
        <taxon>Nocardiopsis</taxon>
    </lineage>
</organism>
<evidence type="ECO:0000313" key="4">
    <source>
        <dbReference type="Proteomes" id="UP000654947"/>
    </source>
</evidence>
<keyword evidence="4" id="KW-1185">Reference proteome</keyword>
<dbReference type="EMBL" id="BMXL01000003">
    <property type="protein sequence ID" value="GHD18438.1"/>
    <property type="molecule type" value="Genomic_DNA"/>
</dbReference>
<dbReference type="AlphaFoldDB" id="A0A918X8Y9"/>
<proteinExistence type="predicted"/>
<feature type="signal peptide" evidence="2">
    <location>
        <begin position="1"/>
        <end position="22"/>
    </location>
</feature>
<evidence type="ECO:0000256" key="2">
    <source>
        <dbReference type="SAM" id="SignalP"/>
    </source>
</evidence>